<feature type="region of interest" description="Disordered" evidence="1">
    <location>
        <begin position="278"/>
        <end position="309"/>
    </location>
</feature>
<accession>A0ABT4R8Z7</accession>
<dbReference type="InterPro" id="IPR036465">
    <property type="entry name" value="vWFA_dom_sf"/>
</dbReference>
<dbReference type="SMART" id="SM00327">
    <property type="entry name" value="VWA"/>
    <property type="match status" value="1"/>
</dbReference>
<name>A0ABT4R8Z7_9CORY</name>
<feature type="transmembrane region" description="Helical" evidence="2">
    <location>
        <begin position="17"/>
        <end position="35"/>
    </location>
</feature>
<dbReference type="Pfam" id="PF00092">
    <property type="entry name" value="VWA"/>
    <property type="match status" value="1"/>
</dbReference>
<dbReference type="Proteomes" id="UP001146453">
    <property type="component" value="Unassembled WGS sequence"/>
</dbReference>
<keyword evidence="2" id="KW-0472">Membrane</keyword>
<evidence type="ECO:0000259" key="3">
    <source>
        <dbReference type="PROSITE" id="PS50234"/>
    </source>
</evidence>
<evidence type="ECO:0000313" key="4">
    <source>
        <dbReference type="EMBL" id="MCZ9291838.1"/>
    </source>
</evidence>
<gene>
    <name evidence="4" type="ORF">L8U61_06755</name>
</gene>
<keyword evidence="5" id="KW-1185">Reference proteome</keyword>
<evidence type="ECO:0000313" key="5">
    <source>
        <dbReference type="Proteomes" id="UP001146453"/>
    </source>
</evidence>
<feature type="domain" description="VWFA" evidence="3">
    <location>
        <begin position="317"/>
        <end position="466"/>
    </location>
</feature>
<evidence type="ECO:0000256" key="1">
    <source>
        <dbReference type="SAM" id="MobiDB-lite"/>
    </source>
</evidence>
<feature type="compositionally biased region" description="Basic and acidic residues" evidence="1">
    <location>
        <begin position="281"/>
        <end position="298"/>
    </location>
</feature>
<dbReference type="PROSITE" id="PS50234">
    <property type="entry name" value="VWFA"/>
    <property type="match status" value="1"/>
</dbReference>
<comment type="caution">
    <text evidence="4">The sequence shown here is derived from an EMBL/GenBank/DDBJ whole genome shotgun (WGS) entry which is preliminary data.</text>
</comment>
<proteinExistence type="predicted"/>
<protein>
    <submittedName>
        <fullName evidence="4">VWA domain-containing protein</fullName>
    </submittedName>
</protein>
<dbReference type="Gene3D" id="3.40.50.410">
    <property type="entry name" value="von Willebrand factor, type A domain"/>
    <property type="match status" value="1"/>
</dbReference>
<keyword evidence="2" id="KW-1133">Transmembrane helix</keyword>
<dbReference type="EMBL" id="JAKMUR010000011">
    <property type="protein sequence ID" value="MCZ9291838.1"/>
    <property type="molecule type" value="Genomic_DNA"/>
</dbReference>
<dbReference type="SUPFAM" id="SSF53300">
    <property type="entry name" value="vWA-like"/>
    <property type="match status" value="1"/>
</dbReference>
<evidence type="ECO:0000256" key="2">
    <source>
        <dbReference type="SAM" id="Phobius"/>
    </source>
</evidence>
<keyword evidence="2" id="KW-0812">Transmembrane</keyword>
<dbReference type="InterPro" id="IPR002035">
    <property type="entry name" value="VWF_A"/>
</dbReference>
<sequence>MAKHASGKNNYRLSGELIALLVVLALIAAAVIWWLTSRGDDAGSTEAQTKDCVAGELVLPVTASDKGAGQALVDAYGASSPVVRDYCVKPQLVDSVADAAVFIAPNTAVTHQSLESAGRTPAVSDPKAAYSEAVGVAGKDEVKLEDLTVDKVRFPVSEESAASALVASKVAGNDNDAVQALTDQRIGSADELNADGGEYLATAEDAVPEGLKFTPVGADAVYTAFPLNQNDKVDENQARAGQDFARFASERFDGTANDQPAVSDLVWAAALPAGGEAITSDAKKDGDAQDGADADKAAGGDGADAASANAGALQPENTLFLLDTSDAMSPYLQPAKDAIANAALELGGKGKQVGLWNYSSPLNPGVVVGYRQNISVSPDADSVAVAVRRFLTGGVPQTRQAVEAAAGAYGAGEAKTRVVLVTTGTADAGDDKAFEDAVRGAAGDKVEITVVRVGEGVADKAVEALSAKTVDAKQADGIDGAVKQASGL</sequence>
<reference evidence="4" key="1">
    <citation type="submission" date="2022-02" db="EMBL/GenBank/DDBJ databases">
        <title>Corynebacterium sp. from urogenital microbiome.</title>
        <authorList>
            <person name="Cappelli E.A."/>
            <person name="Ribeiro T.G."/>
            <person name="Peixe L."/>
        </authorList>
    </citation>
    <scope>NUCLEOTIDE SEQUENCE</scope>
    <source>
        <strain evidence="4">C8Ua_144</strain>
    </source>
</reference>
<organism evidence="4 5">
    <name type="scientific">Corynebacterium lehmanniae</name>
    <dbReference type="NCBI Taxonomy" id="2913497"/>
    <lineage>
        <taxon>Bacteria</taxon>
        <taxon>Bacillati</taxon>
        <taxon>Actinomycetota</taxon>
        <taxon>Actinomycetes</taxon>
        <taxon>Mycobacteriales</taxon>
        <taxon>Corynebacteriaceae</taxon>
        <taxon>Corynebacterium</taxon>
    </lineage>
</organism>
<dbReference type="RefSeq" id="WP_269952308.1">
    <property type="nucleotide sequence ID" value="NZ_JAKMUR010000011.1"/>
</dbReference>